<evidence type="ECO:0008006" key="4">
    <source>
        <dbReference type="Google" id="ProtNLM"/>
    </source>
</evidence>
<reference evidence="3" key="1">
    <citation type="journal article" date="2019" name="Int. J. Syst. Evol. Microbiol.">
        <title>The Global Catalogue of Microorganisms (GCM) 10K type strain sequencing project: providing services to taxonomists for standard genome sequencing and annotation.</title>
        <authorList>
            <consortium name="The Broad Institute Genomics Platform"/>
            <consortium name="The Broad Institute Genome Sequencing Center for Infectious Disease"/>
            <person name="Wu L."/>
            <person name="Ma J."/>
        </authorList>
    </citation>
    <scope>NUCLEOTIDE SEQUENCE [LARGE SCALE GENOMIC DNA]</scope>
    <source>
        <strain evidence="3">CGMCC 4.7683</strain>
    </source>
</reference>
<proteinExistence type="predicted"/>
<organism evidence="2 3">
    <name type="scientific">Amycolatopsis oliviviridis</name>
    <dbReference type="NCBI Taxonomy" id="1471590"/>
    <lineage>
        <taxon>Bacteria</taxon>
        <taxon>Bacillati</taxon>
        <taxon>Actinomycetota</taxon>
        <taxon>Actinomycetes</taxon>
        <taxon>Pseudonocardiales</taxon>
        <taxon>Pseudonocardiaceae</taxon>
        <taxon>Amycolatopsis</taxon>
    </lineage>
</organism>
<protein>
    <recommendedName>
        <fullName evidence="4">Protein kinase domain-containing protein</fullName>
    </recommendedName>
</protein>
<evidence type="ECO:0000256" key="1">
    <source>
        <dbReference type="SAM" id="Phobius"/>
    </source>
</evidence>
<gene>
    <name evidence="2" type="ORF">GCM10017790_63350</name>
</gene>
<keyword evidence="1" id="KW-0812">Transmembrane</keyword>
<comment type="caution">
    <text evidence="2">The sequence shown here is derived from an EMBL/GenBank/DDBJ whole genome shotgun (WGS) entry which is preliminary data.</text>
</comment>
<dbReference type="RefSeq" id="WP_191258054.1">
    <property type="nucleotide sequence ID" value="NZ_BNAY01000008.1"/>
</dbReference>
<sequence length="342" mass="37615">MDDDEYVELTGMTPLGDPGSWRVRPVAEVANTTSLLRIDVVETTGEDRLLRKRLPAEVRGAEDLVIAERQLDNEIRALVRLWARYAHEYPAELPHLVGYDFDAVEPFVLMASIQAEEPDGGEQRRILMVSERRKFREGLFRALAAVHAVDLVHGAVQLGTLCWRADSFQLLGFEHSAGRHEQPRSRPITLANRALPTGPADPADDIRAAGVAYFERLEGRPPTEAELAAPAELEKRLDAELHGTLALQAAGRPSAAQVVRAMQAHAELPDPIDVDHALRRGWYAFDTRYPVATDEFPVLTVPPSPPEPPPVLPLNRKIPAFVAVAVGAAMLVGLAIWMVVTA</sequence>
<accession>A0ABQ3M2Y5</accession>
<dbReference type="Proteomes" id="UP000635387">
    <property type="component" value="Unassembled WGS sequence"/>
</dbReference>
<name>A0ABQ3M2Y5_9PSEU</name>
<feature type="transmembrane region" description="Helical" evidence="1">
    <location>
        <begin position="318"/>
        <end position="340"/>
    </location>
</feature>
<dbReference type="SUPFAM" id="SSF56112">
    <property type="entry name" value="Protein kinase-like (PK-like)"/>
    <property type="match status" value="1"/>
</dbReference>
<keyword evidence="1" id="KW-0472">Membrane</keyword>
<keyword evidence="3" id="KW-1185">Reference proteome</keyword>
<dbReference type="EMBL" id="BNAY01000008">
    <property type="protein sequence ID" value="GHH30111.1"/>
    <property type="molecule type" value="Genomic_DNA"/>
</dbReference>
<keyword evidence="1" id="KW-1133">Transmembrane helix</keyword>
<dbReference type="InterPro" id="IPR011009">
    <property type="entry name" value="Kinase-like_dom_sf"/>
</dbReference>
<evidence type="ECO:0000313" key="2">
    <source>
        <dbReference type="EMBL" id="GHH30111.1"/>
    </source>
</evidence>
<dbReference type="Gene3D" id="1.10.510.10">
    <property type="entry name" value="Transferase(Phosphotransferase) domain 1"/>
    <property type="match status" value="1"/>
</dbReference>
<evidence type="ECO:0000313" key="3">
    <source>
        <dbReference type="Proteomes" id="UP000635387"/>
    </source>
</evidence>